<dbReference type="InterPro" id="IPR004871">
    <property type="entry name" value="RSE1/DDB1/CPSF1_C"/>
</dbReference>
<protein>
    <recommendedName>
        <fullName evidence="9">DNA damage-binding protein 1</fullName>
    </recommendedName>
</protein>
<dbReference type="Gene3D" id="2.130.10.10">
    <property type="entry name" value="YVTN repeat-like/Quinoprotein amine dehydrogenase"/>
    <property type="match status" value="3"/>
</dbReference>
<dbReference type="InterPro" id="IPR036322">
    <property type="entry name" value="WD40_repeat_dom_sf"/>
</dbReference>
<dbReference type="HOGENOM" id="CLU_002893_0_0_1"/>
<dbReference type="GO" id="GO:0005634">
    <property type="term" value="C:nucleus"/>
    <property type="evidence" value="ECO:0007669"/>
    <property type="project" value="UniProtKB-SubCell"/>
</dbReference>
<dbReference type="Pfam" id="PF23726">
    <property type="entry name" value="Beta-prop_RSE1_2nd"/>
    <property type="match status" value="1"/>
</dbReference>
<dbReference type="OrthoDB" id="433457at2759"/>
<reference evidence="7 8" key="1">
    <citation type="journal article" date="2012" name="Proc. Natl. Acad. Sci. U.S.A.">
        <title>Comparative genomics of Ceriporiopsis subvermispora and Phanerochaete chrysosporium provide insight into selective ligninolysis.</title>
        <authorList>
            <person name="Fernandez-Fueyo E."/>
            <person name="Ruiz-Duenas F.J."/>
            <person name="Ferreira P."/>
            <person name="Floudas D."/>
            <person name="Hibbett D.S."/>
            <person name="Canessa P."/>
            <person name="Larrondo L.F."/>
            <person name="James T.Y."/>
            <person name="Seelenfreund D."/>
            <person name="Lobos S."/>
            <person name="Polanco R."/>
            <person name="Tello M."/>
            <person name="Honda Y."/>
            <person name="Watanabe T."/>
            <person name="Watanabe T."/>
            <person name="Ryu J.S."/>
            <person name="Kubicek C.P."/>
            <person name="Schmoll M."/>
            <person name="Gaskell J."/>
            <person name="Hammel K.E."/>
            <person name="St John F.J."/>
            <person name="Vanden Wymelenberg A."/>
            <person name="Sabat G."/>
            <person name="Splinter BonDurant S."/>
            <person name="Syed K."/>
            <person name="Yadav J.S."/>
            <person name="Doddapaneni H."/>
            <person name="Subramanian V."/>
            <person name="Lavin J.L."/>
            <person name="Oguiza J.A."/>
            <person name="Perez G."/>
            <person name="Pisabarro A.G."/>
            <person name="Ramirez L."/>
            <person name="Santoyo F."/>
            <person name="Master E."/>
            <person name="Coutinho P.M."/>
            <person name="Henrissat B."/>
            <person name="Lombard V."/>
            <person name="Magnuson J.K."/>
            <person name="Kuees U."/>
            <person name="Hori C."/>
            <person name="Igarashi K."/>
            <person name="Samejima M."/>
            <person name="Held B.W."/>
            <person name="Barry K.W."/>
            <person name="LaButti K.M."/>
            <person name="Lapidus A."/>
            <person name="Lindquist E.A."/>
            <person name="Lucas S.M."/>
            <person name="Riley R."/>
            <person name="Salamov A.A."/>
            <person name="Hoffmeister D."/>
            <person name="Schwenk D."/>
            <person name="Hadar Y."/>
            <person name="Yarden O."/>
            <person name="de Vries R.P."/>
            <person name="Wiebenga A."/>
            <person name="Stenlid J."/>
            <person name="Eastwood D."/>
            <person name="Grigoriev I.V."/>
            <person name="Berka R.M."/>
            <person name="Blanchette R.A."/>
            <person name="Kersten P."/>
            <person name="Martinez A.T."/>
            <person name="Vicuna R."/>
            <person name="Cullen D."/>
        </authorList>
    </citation>
    <scope>NUCLEOTIDE SEQUENCE [LARGE SCALE GENOMIC DNA]</scope>
    <source>
        <strain evidence="7 8">B</strain>
    </source>
</reference>
<comment type="subcellular location">
    <subcellularLocation>
        <location evidence="1">Nucleus</location>
    </subcellularLocation>
</comment>
<dbReference type="Pfam" id="PF10433">
    <property type="entry name" value="Beta-prop_RSE1_1st"/>
    <property type="match status" value="1"/>
</dbReference>
<proteinExistence type="predicted"/>
<name>M2PTI8_CERS8</name>
<dbReference type="STRING" id="914234.M2PTI8"/>
<evidence type="ECO:0000259" key="5">
    <source>
        <dbReference type="Pfam" id="PF10433"/>
    </source>
</evidence>
<evidence type="ECO:0000256" key="1">
    <source>
        <dbReference type="ARBA" id="ARBA00004123"/>
    </source>
</evidence>
<feature type="region of interest" description="Disordered" evidence="3">
    <location>
        <begin position="408"/>
        <end position="442"/>
    </location>
</feature>
<accession>M2PTI8</accession>
<evidence type="ECO:0000313" key="8">
    <source>
        <dbReference type="Proteomes" id="UP000016930"/>
    </source>
</evidence>
<sequence>MRIVSTFHPPSSVSSSIRCRLTSSPTECLVIAKTNRLVVLSIQPEGLREESTFDIWGRVLSLRTIPVDDTGSCNILALIDHPDAKLIVLGGVADDSGLTLVTKGHVSLQERGGRVAEFLTDVFVHPGGEVAVVSCYAGKLKVVQFKEGNIDTHAHFDVSIPEMNILALNFLHTDDNQYILAIINYDHQRRVQLLSRKLDLENYELDPSPSVVLLSTQLSSSHFPSIETPPLLVPIFPEGDGGHLGGVLVLGGRKILFFEHTSEDRQQIKREKQIRLERRLSSKDPMEVAKAREKEKERDARKVKPKFSVKWPWSDVTAWCPLDEESRRFLVGDAYGRLALLVLDTTGLIVSPLGETSPPTTLSYLDSQVVYVGSHMGNPQLLRIHTSPIADHGSETLPIPLGVTTISPALLSPSKGKGRADEDDNDEDEDDDVDMSDNREGRDGRIIATKGQFIEVLDTFQNIAPIVDAVLADLDDSGQSQIITCSGGRNSGALKVVRTGADFQELARVNGITGITSLWPVRSRFEHSTDSHLVASTETETYVFKFDSSDVITQLDSSADGFITTAPTLAAANIPRRVSTNAGGRVSSSYVDSSLVIQVTPEMITLLEYDAALGLFSLVGEGWDPKSQGAIGGRRRIVAADVNASQIVVGLDGGKVCLLNLADNSRFQVQRSRGFADPVYGPLDVSAVSCVPFDRTKNFATNIAVAFWGTNKVQILSISSQDATLATVCEVSGLPSLPRSVLLHNFGTGRTKKEPDFHPHVLVGLVDGSVISFSVVENELKEKKVFSLGIAPVSLSRCEVDGKITVFAVGSRTSVLYWDKQRLTNSPVMIKDMAVGTSLNTSYFRSSLVLAASSGLIIGTIRGVDKMQIRSIPFGLSDPRRIAYHSRLKLFGVGCNRTMPLRPGEFQGTTSSFKIIDATTFNGLWDFELQANEEVSSVMALPDGTDGRSPCFCVGTVFFEVEETEPTSGRLLLFAIGSDGATSSADGELRLVTTQDVKGCVFQITSVNNFIAAAINSNVVLFALRDTNKQYALQQVADWNHNYFVTNLASHGDRLIVGDAISSVSLLRVSVARIECLSRDYSPLWPVAVEATAENQIIGANSDCNLFSFALQHIDGRKVLERDGSYHLDDIVNKFAPGGLVAADSSTGYTLRPRQLFFSSSGRIGVIIDVDDELSLPLTSLQMNMAKRIKGPGDTNHTEWRAPTNARGRTDAEASAFGFLDGDFIEQFLTHPRPHELLAGDIEAERITLPQAQIQEVLEKLQSLH</sequence>
<dbReference type="PANTHER" id="PTHR10644">
    <property type="entry name" value="DNA REPAIR/RNA PROCESSING CPSF FAMILY"/>
    <property type="match status" value="1"/>
</dbReference>
<feature type="domain" description="RSE1/DDB1/CPSF1 second beta-propeller" evidence="6">
    <location>
        <begin position="505"/>
        <end position="861"/>
    </location>
</feature>
<evidence type="ECO:0000256" key="3">
    <source>
        <dbReference type="SAM" id="MobiDB-lite"/>
    </source>
</evidence>
<feature type="compositionally biased region" description="Acidic residues" evidence="3">
    <location>
        <begin position="421"/>
        <end position="435"/>
    </location>
</feature>
<dbReference type="InterPro" id="IPR050358">
    <property type="entry name" value="RSE1/DDB1/CFT1"/>
</dbReference>
<keyword evidence="8" id="KW-1185">Reference proteome</keyword>
<evidence type="ECO:0008006" key="9">
    <source>
        <dbReference type="Google" id="ProtNLM"/>
    </source>
</evidence>
<dbReference type="AlphaFoldDB" id="M2PTI8"/>
<dbReference type="Proteomes" id="UP000016930">
    <property type="component" value="Unassembled WGS sequence"/>
</dbReference>
<evidence type="ECO:0000259" key="6">
    <source>
        <dbReference type="Pfam" id="PF23726"/>
    </source>
</evidence>
<gene>
    <name evidence="7" type="ORF">CERSUDRAFT_63520</name>
</gene>
<dbReference type="SUPFAM" id="SSF50978">
    <property type="entry name" value="WD40 repeat-like"/>
    <property type="match status" value="2"/>
</dbReference>
<feature type="domain" description="RSE1/DDB1/CPSF1 C-terminal" evidence="4">
    <location>
        <begin position="911"/>
        <end position="1229"/>
    </location>
</feature>
<dbReference type="InterPro" id="IPR015943">
    <property type="entry name" value="WD40/YVTN_repeat-like_dom_sf"/>
</dbReference>
<evidence type="ECO:0000256" key="2">
    <source>
        <dbReference type="ARBA" id="ARBA00023242"/>
    </source>
</evidence>
<keyword evidence="2" id="KW-0539">Nucleus</keyword>
<feature type="domain" description="RSE1/DDB1/CPSF1 first beta-propeller" evidence="5">
    <location>
        <begin position="12"/>
        <end position="388"/>
    </location>
</feature>
<evidence type="ECO:0000313" key="7">
    <source>
        <dbReference type="EMBL" id="EMD40014.1"/>
    </source>
</evidence>
<dbReference type="GO" id="GO:0003676">
    <property type="term" value="F:nucleic acid binding"/>
    <property type="evidence" value="ECO:0007669"/>
    <property type="project" value="InterPro"/>
</dbReference>
<dbReference type="InterPro" id="IPR058543">
    <property type="entry name" value="Beta-prop_RSE1/DDB1/CPSF1_2nd"/>
</dbReference>
<dbReference type="InterPro" id="IPR018846">
    <property type="entry name" value="Beta-prop_RSE1/DDB1/CPSF1_1st"/>
</dbReference>
<evidence type="ECO:0000259" key="4">
    <source>
        <dbReference type="Pfam" id="PF03178"/>
    </source>
</evidence>
<dbReference type="Pfam" id="PF03178">
    <property type="entry name" value="CPSF_A"/>
    <property type="match status" value="1"/>
</dbReference>
<dbReference type="Gene3D" id="1.10.150.910">
    <property type="match status" value="1"/>
</dbReference>
<dbReference type="EMBL" id="KB445793">
    <property type="protein sequence ID" value="EMD40014.1"/>
    <property type="molecule type" value="Genomic_DNA"/>
</dbReference>
<organism evidence="7 8">
    <name type="scientific">Ceriporiopsis subvermispora (strain B)</name>
    <name type="common">White-rot fungus</name>
    <name type="synonym">Gelatoporia subvermispora</name>
    <dbReference type="NCBI Taxonomy" id="914234"/>
    <lineage>
        <taxon>Eukaryota</taxon>
        <taxon>Fungi</taxon>
        <taxon>Dikarya</taxon>
        <taxon>Basidiomycota</taxon>
        <taxon>Agaricomycotina</taxon>
        <taxon>Agaricomycetes</taxon>
        <taxon>Polyporales</taxon>
        <taxon>Gelatoporiaceae</taxon>
        <taxon>Gelatoporia</taxon>
    </lineage>
</organism>